<dbReference type="InterPro" id="IPR036259">
    <property type="entry name" value="MFS_trans_sf"/>
</dbReference>
<dbReference type="InterPro" id="IPR005828">
    <property type="entry name" value="MFS_sugar_transport-like"/>
</dbReference>
<dbReference type="SUPFAM" id="SSF103473">
    <property type="entry name" value="MFS general substrate transporter"/>
    <property type="match status" value="1"/>
</dbReference>
<dbReference type="InterPro" id="IPR050549">
    <property type="entry name" value="MFS_Trehalose_Transporter"/>
</dbReference>
<evidence type="ECO:0000256" key="6">
    <source>
        <dbReference type="ARBA" id="ARBA00023136"/>
    </source>
</evidence>
<evidence type="ECO:0000256" key="4">
    <source>
        <dbReference type="ARBA" id="ARBA00022692"/>
    </source>
</evidence>
<evidence type="ECO:0000256" key="2">
    <source>
        <dbReference type="ARBA" id="ARBA00010992"/>
    </source>
</evidence>
<dbReference type="PANTHER" id="PTHR48021">
    <property type="match status" value="1"/>
</dbReference>
<gene>
    <name evidence="8" type="ORF">F3Y22_tig00111837pilonHSYRG00892</name>
</gene>
<feature type="transmembrane region" description="Helical" evidence="7">
    <location>
        <begin position="167"/>
        <end position="188"/>
    </location>
</feature>
<dbReference type="Gene3D" id="1.20.1250.20">
    <property type="entry name" value="MFS general substrate transporter like domains"/>
    <property type="match status" value="1"/>
</dbReference>
<dbReference type="Pfam" id="PF00083">
    <property type="entry name" value="Sugar_tr"/>
    <property type="match status" value="1"/>
</dbReference>
<evidence type="ECO:0000256" key="7">
    <source>
        <dbReference type="SAM" id="Phobius"/>
    </source>
</evidence>
<dbReference type="EMBL" id="VEPZ02001443">
    <property type="protein sequence ID" value="KAE8672638.1"/>
    <property type="molecule type" value="Genomic_DNA"/>
</dbReference>
<protein>
    <submittedName>
        <fullName evidence="8">Sugar transporter ERD6-like 6</fullName>
    </submittedName>
</protein>
<evidence type="ECO:0000313" key="8">
    <source>
        <dbReference type="EMBL" id="KAE8672638.1"/>
    </source>
</evidence>
<keyword evidence="4 7" id="KW-0812">Transmembrane</keyword>
<keyword evidence="3" id="KW-0762">Sugar transport</keyword>
<dbReference type="AlphaFoldDB" id="A0A6A2XBM8"/>
<comment type="subcellular location">
    <subcellularLocation>
        <location evidence="1">Membrane</location>
    </subcellularLocation>
</comment>
<name>A0A6A2XBM8_HIBSY</name>
<evidence type="ECO:0000256" key="1">
    <source>
        <dbReference type="ARBA" id="ARBA00004370"/>
    </source>
</evidence>
<dbReference type="GO" id="GO:0022857">
    <property type="term" value="F:transmembrane transporter activity"/>
    <property type="evidence" value="ECO:0007669"/>
    <property type="project" value="InterPro"/>
</dbReference>
<dbReference type="PANTHER" id="PTHR48021:SF1">
    <property type="entry name" value="GH07001P-RELATED"/>
    <property type="match status" value="1"/>
</dbReference>
<evidence type="ECO:0000256" key="3">
    <source>
        <dbReference type="ARBA" id="ARBA00022597"/>
    </source>
</evidence>
<dbReference type="GO" id="GO:0016020">
    <property type="term" value="C:membrane"/>
    <property type="evidence" value="ECO:0007669"/>
    <property type="project" value="UniProtKB-SubCell"/>
</dbReference>
<feature type="transmembrane region" description="Helical" evidence="7">
    <location>
        <begin position="123"/>
        <end position="147"/>
    </location>
</feature>
<accession>A0A6A2XBM8</accession>
<comment type="caution">
    <text evidence="8">The sequence shown here is derived from an EMBL/GenBank/DDBJ whole genome shotgun (WGS) entry which is preliminary data.</text>
</comment>
<keyword evidence="3" id="KW-0813">Transport</keyword>
<keyword evidence="9" id="KW-1185">Reference proteome</keyword>
<reference evidence="8" key="1">
    <citation type="submission" date="2019-09" db="EMBL/GenBank/DDBJ databases">
        <title>Draft genome information of white flower Hibiscus syriacus.</title>
        <authorList>
            <person name="Kim Y.-M."/>
        </authorList>
    </citation>
    <scope>NUCLEOTIDE SEQUENCE [LARGE SCALE GENOMIC DNA]</scope>
    <source>
        <strain evidence="8">YM2019G1</strain>
    </source>
</reference>
<proteinExistence type="inferred from homology"/>
<evidence type="ECO:0000256" key="5">
    <source>
        <dbReference type="ARBA" id="ARBA00022989"/>
    </source>
</evidence>
<organism evidence="8 9">
    <name type="scientific">Hibiscus syriacus</name>
    <name type="common">Rose of Sharon</name>
    <dbReference type="NCBI Taxonomy" id="106335"/>
    <lineage>
        <taxon>Eukaryota</taxon>
        <taxon>Viridiplantae</taxon>
        <taxon>Streptophyta</taxon>
        <taxon>Embryophyta</taxon>
        <taxon>Tracheophyta</taxon>
        <taxon>Spermatophyta</taxon>
        <taxon>Magnoliopsida</taxon>
        <taxon>eudicotyledons</taxon>
        <taxon>Gunneridae</taxon>
        <taxon>Pentapetalae</taxon>
        <taxon>rosids</taxon>
        <taxon>malvids</taxon>
        <taxon>Malvales</taxon>
        <taxon>Malvaceae</taxon>
        <taxon>Malvoideae</taxon>
        <taxon>Hibiscus</taxon>
    </lineage>
</organism>
<dbReference type="Proteomes" id="UP000436088">
    <property type="component" value="Unassembled WGS sequence"/>
</dbReference>
<evidence type="ECO:0000313" key="9">
    <source>
        <dbReference type="Proteomes" id="UP000436088"/>
    </source>
</evidence>
<sequence>MKNAGISRSPFAYRKLVSDEFQAVQFNGSSAQVLRDGSISVVLCPNRRLGPYPIWLHRIIISHPSSQSHLCVDTLLLLKLKLSVILLIRFQSFQIFGSLSNVGAMVGAIASGQIAEYWPKWSLMIAAIPNIIGWLAIICQLSGFWYFVPAYIAEIAPLNMRGSLGSVNQLSVTFGIMLTYLLGLGTVYKLESTCSRQGCVQAKMGMMEDFESSLQVLHSFDTDISVEVNEIKRSVASSSKRATIRFTDLKRKRY</sequence>
<keyword evidence="6 7" id="KW-0472">Membrane</keyword>
<comment type="similarity">
    <text evidence="2">Belongs to the major facilitator superfamily. Sugar transporter (TC 2.A.1.1) family.</text>
</comment>
<keyword evidence="5 7" id="KW-1133">Transmembrane helix</keyword>